<gene>
    <name evidence="10" type="ORF">MNBD_PLANCTO02-239</name>
</gene>
<dbReference type="GO" id="GO:0018759">
    <property type="term" value="F:methenyltetrahydromethanopterin cyclohydrolase activity"/>
    <property type="evidence" value="ECO:0007669"/>
    <property type="project" value="UniProtKB-EC"/>
</dbReference>
<comment type="subcellular location">
    <subcellularLocation>
        <location evidence="1">Cytoplasm</location>
    </subcellularLocation>
</comment>
<dbReference type="EC" id="3.5.4.27" evidence="3"/>
<dbReference type="Gene3D" id="3.30.1030.10">
    <property type="entry name" value="Methenyltetrahydromethanopterin Cyclohydrolase, Chain A, domain 2"/>
    <property type="match status" value="1"/>
</dbReference>
<dbReference type="Gene3D" id="3.10.340.11">
    <property type="entry name" value="Methenyltetrahydromethanopterin Cyclohydrolase, Chain A, domain 1"/>
    <property type="match status" value="1"/>
</dbReference>
<evidence type="ECO:0000256" key="4">
    <source>
        <dbReference type="ARBA" id="ARBA00020597"/>
    </source>
</evidence>
<dbReference type="AlphaFoldDB" id="A0A3B1DY51"/>
<evidence type="ECO:0000256" key="6">
    <source>
        <dbReference type="ARBA" id="ARBA00022563"/>
    </source>
</evidence>
<evidence type="ECO:0000256" key="1">
    <source>
        <dbReference type="ARBA" id="ARBA00004496"/>
    </source>
</evidence>
<dbReference type="EMBL" id="UOGL01000446">
    <property type="protein sequence ID" value="VAX40480.1"/>
    <property type="molecule type" value="Genomic_DNA"/>
</dbReference>
<dbReference type="HAMAP" id="MF_00486">
    <property type="entry name" value="McH"/>
    <property type="match status" value="1"/>
</dbReference>
<evidence type="ECO:0000256" key="9">
    <source>
        <dbReference type="ARBA" id="ARBA00048684"/>
    </source>
</evidence>
<reference evidence="10" key="1">
    <citation type="submission" date="2018-06" db="EMBL/GenBank/DDBJ databases">
        <authorList>
            <person name="Zhirakovskaya E."/>
        </authorList>
    </citation>
    <scope>NUCLEOTIDE SEQUENCE</scope>
</reference>
<keyword evidence="5" id="KW-0963">Cytoplasm</keyword>
<evidence type="ECO:0000313" key="10">
    <source>
        <dbReference type="EMBL" id="VAX40480.1"/>
    </source>
</evidence>
<dbReference type="GO" id="GO:0005737">
    <property type="term" value="C:cytoplasm"/>
    <property type="evidence" value="ECO:0007669"/>
    <property type="project" value="UniProtKB-SubCell"/>
</dbReference>
<evidence type="ECO:0000256" key="7">
    <source>
        <dbReference type="ARBA" id="ARBA00022801"/>
    </source>
</evidence>
<name>A0A3B1DY51_9ZZZZ</name>
<protein>
    <recommendedName>
        <fullName evidence="4">Methenyltetrahydromethanopterin cyclohydrolase</fullName>
        <ecNumber evidence="3">3.5.4.27</ecNumber>
    </recommendedName>
    <alternativeName>
        <fullName evidence="8">Methenyl-H4MPT cyclohydrolase</fullName>
    </alternativeName>
</protein>
<sequence length="317" mass="34387">RMNFQLNERAADLTEDVIEQAEQLRIEFHQLPCGGRVVDFGVHCTGSLAAGMALAEICMADWGEVALTPGDVKGVSFPTVTVTTDHPLAACLLSQYAGMQIQVDKYFAMGSGPMRAIAAKEELFKEFQYQEAPHEAVGILESNKLPDEAVFRLIQKQTGVPIEMIILLVAPVTSLAGSFQVVARSVETALHKLHELKFDMTRLVSAYGTAPLPPVAAKTLTGIGRTNDAILYGGRVTLWVTGDDESLQQIGLQVPSSSSEMSGKPFADIFKDANNDFYQIDPLLFSPAEVTFQNIETGNVYQFGKASPEIVKASFGL</sequence>
<dbReference type="SUPFAM" id="SSF56199">
    <property type="entry name" value="Methenyltetrahydromethanopterin cyclohydrolase"/>
    <property type="match status" value="1"/>
</dbReference>
<organism evidence="10">
    <name type="scientific">hydrothermal vent metagenome</name>
    <dbReference type="NCBI Taxonomy" id="652676"/>
    <lineage>
        <taxon>unclassified sequences</taxon>
        <taxon>metagenomes</taxon>
        <taxon>ecological metagenomes</taxon>
    </lineage>
</organism>
<evidence type="ECO:0000256" key="5">
    <source>
        <dbReference type="ARBA" id="ARBA00022490"/>
    </source>
</evidence>
<comment type="catalytic activity">
    <reaction evidence="9">
        <text>5,10-methenyl-5,6,7,8-tetrahydromethanopterin + H2O = N(5)-formyl-5,6,7,8-tetrahydromethanopterin + H(+)</text>
        <dbReference type="Rhea" id="RHEA:19053"/>
        <dbReference type="ChEBI" id="CHEBI:15377"/>
        <dbReference type="ChEBI" id="CHEBI:15378"/>
        <dbReference type="ChEBI" id="CHEBI:58018"/>
        <dbReference type="ChEBI" id="CHEBI:58337"/>
        <dbReference type="EC" id="3.5.4.27"/>
    </reaction>
</comment>
<dbReference type="InterPro" id="IPR003209">
    <property type="entry name" value="METHMP_CycHdrlase"/>
</dbReference>
<dbReference type="CDD" id="cd00545">
    <property type="entry name" value="MCH"/>
    <property type="match status" value="1"/>
</dbReference>
<proteinExistence type="inferred from homology"/>
<keyword evidence="7 10" id="KW-0378">Hydrolase</keyword>
<comment type="similarity">
    <text evidence="2">Belongs to the MCH family.</text>
</comment>
<evidence type="ECO:0000256" key="8">
    <source>
        <dbReference type="ARBA" id="ARBA00030468"/>
    </source>
</evidence>
<feature type="non-terminal residue" evidence="10">
    <location>
        <position position="1"/>
    </location>
</feature>
<keyword evidence="6" id="KW-0554">One-carbon metabolism</keyword>
<accession>A0A3B1DY51</accession>
<dbReference type="GO" id="GO:0006730">
    <property type="term" value="P:one-carbon metabolic process"/>
    <property type="evidence" value="ECO:0007669"/>
    <property type="project" value="UniProtKB-KW"/>
</dbReference>
<dbReference type="NCBIfam" id="TIGR03120">
    <property type="entry name" value="one_C_mch"/>
    <property type="match status" value="1"/>
</dbReference>
<evidence type="ECO:0000256" key="3">
    <source>
        <dbReference type="ARBA" id="ARBA00012765"/>
    </source>
</evidence>
<evidence type="ECO:0000256" key="2">
    <source>
        <dbReference type="ARBA" id="ARBA00006902"/>
    </source>
</evidence>
<dbReference type="Pfam" id="PF02289">
    <property type="entry name" value="MCH"/>
    <property type="match status" value="1"/>
</dbReference>